<feature type="compositionally biased region" description="Low complexity" evidence="1">
    <location>
        <begin position="37"/>
        <end position="46"/>
    </location>
</feature>
<sequence>MKIGQYTSDASRKTGFGALFGFWKQDSKTKPKREEISSAVSEASASESEREDWISRGDELMPTPKERLEPNPLELLRSIFHLDEDTNLIKDAIIISLDYADIRTPMKRHVPLISREHDRELGFTVLDTREVLDGSYDAMRETYQVICGHPEFTYENFQWFAFRSPSSRTSPQWQMVGSPSEVVVPLKKAVQSFLVAGRNVIVISQYMDIYIRMLPSVGLAVSSDVIMVSLGKVGQQAFGDEPHTKYRRVYSILE</sequence>
<evidence type="ECO:0000256" key="1">
    <source>
        <dbReference type="SAM" id="MobiDB-lite"/>
    </source>
</evidence>
<dbReference type="Proteomes" id="UP001175000">
    <property type="component" value="Unassembled WGS sequence"/>
</dbReference>
<name>A0AA39WFM8_9PEZI</name>
<feature type="compositionally biased region" description="Basic and acidic residues" evidence="1">
    <location>
        <begin position="26"/>
        <end position="36"/>
    </location>
</feature>
<keyword evidence="3" id="KW-1185">Reference proteome</keyword>
<feature type="region of interest" description="Disordered" evidence="1">
    <location>
        <begin position="26"/>
        <end position="67"/>
    </location>
</feature>
<evidence type="ECO:0000313" key="2">
    <source>
        <dbReference type="EMBL" id="KAK0614503.1"/>
    </source>
</evidence>
<protein>
    <submittedName>
        <fullName evidence="2">Uncharacterized protein</fullName>
    </submittedName>
</protein>
<reference evidence="2" key="1">
    <citation type="submission" date="2023-06" db="EMBL/GenBank/DDBJ databases">
        <title>Genome-scale phylogeny and comparative genomics of the fungal order Sordariales.</title>
        <authorList>
            <consortium name="Lawrence Berkeley National Laboratory"/>
            <person name="Hensen N."/>
            <person name="Bonometti L."/>
            <person name="Westerberg I."/>
            <person name="Brannstrom I.O."/>
            <person name="Guillou S."/>
            <person name="Cros-Aarteil S."/>
            <person name="Calhoun S."/>
            <person name="Haridas S."/>
            <person name="Kuo A."/>
            <person name="Mondo S."/>
            <person name="Pangilinan J."/>
            <person name="Riley R."/>
            <person name="Labutti K."/>
            <person name="Andreopoulos B."/>
            <person name="Lipzen A."/>
            <person name="Chen C."/>
            <person name="Yanf M."/>
            <person name="Daum C."/>
            <person name="Ng V."/>
            <person name="Clum A."/>
            <person name="Steindorff A."/>
            <person name="Ohm R."/>
            <person name="Martin F."/>
            <person name="Silar P."/>
            <person name="Natvig D."/>
            <person name="Lalanne C."/>
            <person name="Gautier V."/>
            <person name="Ament-Velasquez S.L."/>
            <person name="Kruys A."/>
            <person name="Hutchinson M.I."/>
            <person name="Powell A.J."/>
            <person name="Barry K."/>
            <person name="Miller A.N."/>
            <person name="Grigoriev I.V."/>
            <person name="Debuchy R."/>
            <person name="Gladieux P."/>
            <person name="Thoren M.H."/>
            <person name="Johannesson H."/>
        </authorList>
    </citation>
    <scope>NUCLEOTIDE SEQUENCE</scope>
    <source>
        <strain evidence="2">CBS 606.72</strain>
    </source>
</reference>
<comment type="caution">
    <text evidence="2">The sequence shown here is derived from an EMBL/GenBank/DDBJ whole genome shotgun (WGS) entry which is preliminary data.</text>
</comment>
<organism evidence="2 3">
    <name type="scientific">Immersiella caudata</name>
    <dbReference type="NCBI Taxonomy" id="314043"/>
    <lineage>
        <taxon>Eukaryota</taxon>
        <taxon>Fungi</taxon>
        <taxon>Dikarya</taxon>
        <taxon>Ascomycota</taxon>
        <taxon>Pezizomycotina</taxon>
        <taxon>Sordariomycetes</taxon>
        <taxon>Sordariomycetidae</taxon>
        <taxon>Sordariales</taxon>
        <taxon>Lasiosphaeriaceae</taxon>
        <taxon>Immersiella</taxon>
    </lineage>
</organism>
<dbReference type="EMBL" id="JAULSU010000006">
    <property type="protein sequence ID" value="KAK0614503.1"/>
    <property type="molecule type" value="Genomic_DNA"/>
</dbReference>
<feature type="compositionally biased region" description="Basic and acidic residues" evidence="1">
    <location>
        <begin position="47"/>
        <end position="67"/>
    </location>
</feature>
<evidence type="ECO:0000313" key="3">
    <source>
        <dbReference type="Proteomes" id="UP001175000"/>
    </source>
</evidence>
<gene>
    <name evidence="2" type="ORF">B0T14DRAFT_499759</name>
</gene>
<proteinExistence type="predicted"/>
<accession>A0AA39WFM8</accession>
<dbReference type="AlphaFoldDB" id="A0AA39WFM8"/>